<dbReference type="InterPro" id="IPR048254">
    <property type="entry name" value="CDP_ALCOHOL_P_TRANSF_CS"/>
</dbReference>
<keyword evidence="7 10" id="KW-0472">Membrane</keyword>
<dbReference type="InterPro" id="IPR050324">
    <property type="entry name" value="CDP-alcohol_PTase-I"/>
</dbReference>
<feature type="transmembrane region" description="Helical" evidence="10">
    <location>
        <begin position="129"/>
        <end position="145"/>
    </location>
</feature>
<feature type="transmembrane region" description="Helical" evidence="10">
    <location>
        <begin position="52"/>
        <end position="70"/>
    </location>
</feature>
<evidence type="ECO:0000256" key="8">
    <source>
        <dbReference type="ARBA" id="ARBA00023209"/>
    </source>
</evidence>
<evidence type="ECO:0000256" key="5">
    <source>
        <dbReference type="ARBA" id="ARBA00022989"/>
    </source>
</evidence>
<protein>
    <submittedName>
        <fullName evidence="11">CDP-diacylglycerol-serine O-phosphatidyltransferase</fullName>
    </submittedName>
</protein>
<dbReference type="InterPro" id="IPR043130">
    <property type="entry name" value="CDP-OH_PTrfase_TM_dom"/>
</dbReference>
<organism evidence="11">
    <name type="scientific">gut metagenome</name>
    <dbReference type="NCBI Taxonomy" id="749906"/>
    <lineage>
        <taxon>unclassified sequences</taxon>
        <taxon>metagenomes</taxon>
        <taxon>organismal metagenomes</taxon>
    </lineage>
</organism>
<dbReference type="AlphaFoldDB" id="J9GMA2"/>
<evidence type="ECO:0000313" key="11">
    <source>
        <dbReference type="EMBL" id="EJX09082.1"/>
    </source>
</evidence>
<evidence type="ECO:0000256" key="3">
    <source>
        <dbReference type="ARBA" id="ARBA00022679"/>
    </source>
</evidence>
<dbReference type="EMBL" id="AMCI01000464">
    <property type="protein sequence ID" value="EJX09082.1"/>
    <property type="molecule type" value="Genomic_DNA"/>
</dbReference>
<evidence type="ECO:0000256" key="10">
    <source>
        <dbReference type="SAM" id="Phobius"/>
    </source>
</evidence>
<comment type="subcellular location">
    <subcellularLocation>
        <location evidence="1">Membrane</location>
        <topology evidence="1">Multi-pass membrane protein</topology>
    </subcellularLocation>
</comment>
<evidence type="ECO:0000256" key="2">
    <source>
        <dbReference type="ARBA" id="ARBA00022516"/>
    </source>
</evidence>
<feature type="transmembrane region" description="Helical" evidence="10">
    <location>
        <begin position="91"/>
        <end position="109"/>
    </location>
</feature>
<keyword evidence="3 11" id="KW-0808">Transferase</keyword>
<dbReference type="Pfam" id="PF01066">
    <property type="entry name" value="CDP-OH_P_transf"/>
    <property type="match status" value="1"/>
</dbReference>
<dbReference type="GO" id="GO:0016780">
    <property type="term" value="F:phosphotransferase activity, for other substituted phosphate groups"/>
    <property type="evidence" value="ECO:0007669"/>
    <property type="project" value="InterPro"/>
</dbReference>
<reference evidence="11" key="1">
    <citation type="journal article" date="2012" name="PLoS ONE">
        <title>Gene sets for utilization of primary and secondary nutrition supplies in the distal gut of endangered iberian lynx.</title>
        <authorList>
            <person name="Alcaide M."/>
            <person name="Messina E."/>
            <person name="Richter M."/>
            <person name="Bargiela R."/>
            <person name="Peplies J."/>
            <person name="Huws S.A."/>
            <person name="Newbold C.J."/>
            <person name="Golyshin P.N."/>
            <person name="Simon M.A."/>
            <person name="Lopez G."/>
            <person name="Yakimov M.M."/>
            <person name="Ferrer M."/>
        </authorList>
    </citation>
    <scope>NUCLEOTIDE SEQUENCE</scope>
</reference>
<keyword evidence="6" id="KW-0443">Lipid metabolism</keyword>
<evidence type="ECO:0000256" key="1">
    <source>
        <dbReference type="ARBA" id="ARBA00004141"/>
    </source>
</evidence>
<dbReference type="GO" id="GO:0016020">
    <property type="term" value="C:membrane"/>
    <property type="evidence" value="ECO:0007669"/>
    <property type="project" value="UniProtKB-SubCell"/>
</dbReference>
<keyword evidence="5 10" id="KW-1133">Transmembrane helix</keyword>
<keyword evidence="9" id="KW-1208">Phospholipid metabolism</keyword>
<dbReference type="GO" id="GO:0008654">
    <property type="term" value="P:phospholipid biosynthetic process"/>
    <property type="evidence" value="ECO:0007669"/>
    <property type="project" value="UniProtKB-KW"/>
</dbReference>
<keyword evidence="4 10" id="KW-0812">Transmembrane</keyword>
<feature type="transmembrane region" description="Helical" evidence="10">
    <location>
        <begin position="187"/>
        <end position="211"/>
    </location>
</feature>
<keyword evidence="8" id="KW-0594">Phospholipid biosynthesis</keyword>
<sequence length="269" mass="29829">MKPPAQELLRLHLSRFIEEITMKKHIPNLLTCSNLISGCIATYYAFRGEYQIAFLLIMLGATFDFFDGFAARLLNVASPIGKELDSLADDITFGFAPAAIVFSLIQTLLLPANCPANCPVTTWGITPNLPYGAFLIAAFSALRLAKFNLDERQTTTFIGMPTPANALFWGSLSVGMESTGWLTGEPWLAFALLGGVVASCWLLVCEIPMFALKFKSFAVKDNVLRYSFILCSVILLIWLQWMGFAVIILLYIMISVMNNLITSNMIRNE</sequence>
<accession>J9GMA2</accession>
<evidence type="ECO:0000256" key="9">
    <source>
        <dbReference type="ARBA" id="ARBA00023264"/>
    </source>
</evidence>
<gene>
    <name evidence="11" type="ORF">EVA_02807</name>
</gene>
<dbReference type="PANTHER" id="PTHR14269">
    <property type="entry name" value="CDP-DIACYLGLYCEROL--GLYCEROL-3-PHOSPHATE 3-PHOSPHATIDYLTRANSFERASE-RELATED"/>
    <property type="match status" value="1"/>
</dbReference>
<dbReference type="PROSITE" id="PS00379">
    <property type="entry name" value="CDP_ALCOHOL_P_TRANSF"/>
    <property type="match status" value="1"/>
</dbReference>
<keyword evidence="2" id="KW-0444">Lipid biosynthesis</keyword>
<dbReference type="PANTHER" id="PTHR14269:SF61">
    <property type="entry name" value="CDP-DIACYLGLYCEROL--SERINE O-PHOSPHATIDYLTRANSFERASE"/>
    <property type="match status" value="1"/>
</dbReference>
<evidence type="ECO:0000256" key="7">
    <source>
        <dbReference type="ARBA" id="ARBA00023136"/>
    </source>
</evidence>
<name>J9GMA2_9ZZZZ</name>
<proteinExistence type="predicted"/>
<evidence type="ECO:0000256" key="4">
    <source>
        <dbReference type="ARBA" id="ARBA00022692"/>
    </source>
</evidence>
<dbReference type="Gene3D" id="1.20.120.1760">
    <property type="match status" value="1"/>
</dbReference>
<evidence type="ECO:0000256" key="6">
    <source>
        <dbReference type="ARBA" id="ARBA00023098"/>
    </source>
</evidence>
<comment type="caution">
    <text evidence="11">The sequence shown here is derived from an EMBL/GenBank/DDBJ whole genome shotgun (WGS) entry which is preliminary data.</text>
</comment>
<dbReference type="InterPro" id="IPR000462">
    <property type="entry name" value="CDP-OH_P_trans"/>
</dbReference>